<accession>A0A6J8CC71</accession>
<feature type="compositionally biased region" description="Basic and acidic residues" evidence="8">
    <location>
        <begin position="178"/>
        <end position="200"/>
    </location>
</feature>
<evidence type="ECO:0000256" key="3">
    <source>
        <dbReference type="ARBA" id="ARBA00022989"/>
    </source>
</evidence>
<evidence type="ECO:0000259" key="10">
    <source>
        <dbReference type="PROSITE" id="PS50262"/>
    </source>
</evidence>
<evidence type="ECO:0000256" key="4">
    <source>
        <dbReference type="ARBA" id="ARBA00023040"/>
    </source>
</evidence>
<evidence type="ECO:0000313" key="11">
    <source>
        <dbReference type="EMBL" id="CAC5392620.1"/>
    </source>
</evidence>
<dbReference type="InterPro" id="IPR000276">
    <property type="entry name" value="GPCR_Rhodpsn"/>
</dbReference>
<dbReference type="Gene3D" id="1.20.1070.10">
    <property type="entry name" value="Rhodopsin 7-helix transmembrane proteins"/>
    <property type="match status" value="1"/>
</dbReference>
<evidence type="ECO:0000256" key="7">
    <source>
        <dbReference type="ARBA" id="ARBA00023224"/>
    </source>
</evidence>
<organism evidence="11 12">
    <name type="scientific">Mytilus coruscus</name>
    <name type="common">Sea mussel</name>
    <dbReference type="NCBI Taxonomy" id="42192"/>
    <lineage>
        <taxon>Eukaryota</taxon>
        <taxon>Metazoa</taxon>
        <taxon>Spiralia</taxon>
        <taxon>Lophotrochozoa</taxon>
        <taxon>Mollusca</taxon>
        <taxon>Bivalvia</taxon>
        <taxon>Autobranchia</taxon>
        <taxon>Pteriomorphia</taxon>
        <taxon>Mytilida</taxon>
        <taxon>Mytiloidea</taxon>
        <taxon>Mytilidae</taxon>
        <taxon>Mytilinae</taxon>
        <taxon>Mytilus</taxon>
    </lineage>
</organism>
<evidence type="ECO:0000256" key="5">
    <source>
        <dbReference type="ARBA" id="ARBA00023136"/>
    </source>
</evidence>
<dbReference type="OrthoDB" id="6077868at2759"/>
<keyword evidence="2 9" id="KW-0812">Transmembrane</keyword>
<feature type="transmembrane region" description="Helical" evidence="9">
    <location>
        <begin position="139"/>
        <end position="164"/>
    </location>
</feature>
<feature type="domain" description="G-protein coupled receptors family 1 profile" evidence="10">
    <location>
        <begin position="1"/>
        <end position="206"/>
    </location>
</feature>
<dbReference type="InterPro" id="IPR017452">
    <property type="entry name" value="GPCR_Rhodpsn_7TM"/>
</dbReference>
<keyword evidence="4" id="KW-0297">G-protein coupled receptor</keyword>
<dbReference type="AlphaFoldDB" id="A0A6J8CC71"/>
<name>A0A6J8CC71_MYTCO</name>
<dbReference type="SUPFAM" id="SSF81321">
    <property type="entry name" value="Family A G protein-coupled receptor-like"/>
    <property type="match status" value="1"/>
</dbReference>
<dbReference type="Proteomes" id="UP000507470">
    <property type="component" value="Unassembled WGS sequence"/>
</dbReference>
<proteinExistence type="predicted"/>
<dbReference type="EMBL" id="CACVKT020005016">
    <property type="protein sequence ID" value="CAC5392620.1"/>
    <property type="molecule type" value="Genomic_DNA"/>
</dbReference>
<protein>
    <recommendedName>
        <fullName evidence="10">G-protein coupled receptors family 1 profile domain-containing protein</fullName>
    </recommendedName>
</protein>
<feature type="transmembrane region" description="Helical" evidence="9">
    <location>
        <begin position="9"/>
        <end position="31"/>
    </location>
</feature>
<keyword evidence="7" id="KW-0807">Transducer</keyword>
<evidence type="ECO:0000256" key="1">
    <source>
        <dbReference type="ARBA" id="ARBA00004141"/>
    </source>
</evidence>
<evidence type="ECO:0000256" key="8">
    <source>
        <dbReference type="SAM" id="MobiDB-lite"/>
    </source>
</evidence>
<dbReference type="GO" id="GO:0016020">
    <property type="term" value="C:membrane"/>
    <property type="evidence" value="ECO:0007669"/>
    <property type="project" value="UniProtKB-SubCell"/>
</dbReference>
<evidence type="ECO:0000256" key="2">
    <source>
        <dbReference type="ARBA" id="ARBA00022692"/>
    </source>
</evidence>
<keyword evidence="5 9" id="KW-0472">Membrane</keyword>
<keyword evidence="6" id="KW-0675">Receptor</keyword>
<evidence type="ECO:0000256" key="6">
    <source>
        <dbReference type="ARBA" id="ARBA00023170"/>
    </source>
</evidence>
<keyword evidence="3 9" id="KW-1133">Transmembrane helix</keyword>
<comment type="subcellular location">
    <subcellularLocation>
        <location evidence="1">Membrane</location>
        <topology evidence="1">Multi-pass membrane protein</topology>
    </subcellularLocation>
</comment>
<dbReference type="Pfam" id="PF00001">
    <property type="entry name" value="7tm_1"/>
    <property type="match status" value="1"/>
</dbReference>
<feature type="transmembrane region" description="Helical" evidence="9">
    <location>
        <begin position="89"/>
        <end position="108"/>
    </location>
</feature>
<feature type="region of interest" description="Disordered" evidence="8">
    <location>
        <begin position="177"/>
        <end position="206"/>
    </location>
</feature>
<keyword evidence="12" id="KW-1185">Reference proteome</keyword>
<sequence length="206" mass="23535">MKNSSGERYFIPILAACDLIATLYLGSFAIYNLINQVTYSNYVLCKITSCFYGLATFVPTCVLLIIAIQRYFKICMNLNHSNTLLFKRVSLVLANLCSVLVAMPLPFVTKLIPVHSSRYRITGMRCGTSSKGNNLARNVYFIVVGLFVVVTVTTFIVLYARIAYSIFRHFKKRRHQNDKKGKEANIEEKNVENNKEKQEDFPDEFT</sequence>
<gene>
    <name evidence="11" type="ORF">MCOR_27548</name>
</gene>
<dbReference type="CDD" id="cd00637">
    <property type="entry name" value="7tm_classA_rhodopsin-like"/>
    <property type="match status" value="1"/>
</dbReference>
<evidence type="ECO:0000313" key="12">
    <source>
        <dbReference type="Proteomes" id="UP000507470"/>
    </source>
</evidence>
<dbReference type="PANTHER" id="PTHR24238">
    <property type="entry name" value="G-PROTEIN COUPLED RECEPTOR"/>
    <property type="match status" value="1"/>
</dbReference>
<reference evidence="11 12" key="1">
    <citation type="submission" date="2020-06" db="EMBL/GenBank/DDBJ databases">
        <authorList>
            <person name="Li R."/>
            <person name="Bekaert M."/>
        </authorList>
    </citation>
    <scope>NUCLEOTIDE SEQUENCE [LARGE SCALE GENOMIC DNA]</scope>
    <source>
        <strain evidence="12">wild</strain>
    </source>
</reference>
<feature type="transmembrane region" description="Helical" evidence="9">
    <location>
        <begin position="51"/>
        <end position="68"/>
    </location>
</feature>
<dbReference type="GO" id="GO:0004930">
    <property type="term" value="F:G protein-coupled receptor activity"/>
    <property type="evidence" value="ECO:0007669"/>
    <property type="project" value="UniProtKB-KW"/>
</dbReference>
<evidence type="ECO:0000256" key="9">
    <source>
        <dbReference type="SAM" id="Phobius"/>
    </source>
</evidence>
<dbReference type="PROSITE" id="PS50262">
    <property type="entry name" value="G_PROTEIN_RECEP_F1_2"/>
    <property type="match status" value="1"/>
</dbReference>